<feature type="transmembrane region" description="Helical" evidence="1">
    <location>
        <begin position="111"/>
        <end position="135"/>
    </location>
</feature>
<feature type="transmembrane region" description="Helical" evidence="1">
    <location>
        <begin position="53"/>
        <end position="73"/>
    </location>
</feature>
<evidence type="ECO:0000313" key="2">
    <source>
        <dbReference type="EMBL" id="PYI15968.1"/>
    </source>
</evidence>
<proteinExistence type="predicted"/>
<organism evidence="2 3">
    <name type="scientific">Aspergillus violaceofuscus (strain CBS 115571)</name>
    <dbReference type="NCBI Taxonomy" id="1450538"/>
    <lineage>
        <taxon>Eukaryota</taxon>
        <taxon>Fungi</taxon>
        <taxon>Dikarya</taxon>
        <taxon>Ascomycota</taxon>
        <taxon>Pezizomycotina</taxon>
        <taxon>Eurotiomycetes</taxon>
        <taxon>Eurotiomycetidae</taxon>
        <taxon>Eurotiales</taxon>
        <taxon>Aspergillaceae</taxon>
        <taxon>Aspergillus</taxon>
    </lineage>
</organism>
<keyword evidence="3" id="KW-1185">Reference proteome</keyword>
<dbReference type="EMBL" id="KZ825176">
    <property type="protein sequence ID" value="PYI15968.1"/>
    <property type="molecule type" value="Genomic_DNA"/>
</dbReference>
<keyword evidence="1" id="KW-0812">Transmembrane</keyword>
<name>A0A2V5GX65_ASPV1</name>
<sequence>MSNLNLPSSPSQLRSLRIILFSLWLTTTIHYAHNYLRAEDYPPVPGIYTSARAYRIGITISYPLHTFCGIRGYYFYKPGNLRTSLIYLASYASLGIRTPAHFFGGVPQIPWFWFLTIFTDFFAGLALAVFCYRVYVSTDRF</sequence>
<dbReference type="Proteomes" id="UP000249829">
    <property type="component" value="Unassembled WGS sequence"/>
</dbReference>
<accession>A0A2V5GX65</accession>
<gene>
    <name evidence="2" type="ORF">BO99DRAFT_435873</name>
</gene>
<evidence type="ECO:0000256" key="1">
    <source>
        <dbReference type="SAM" id="Phobius"/>
    </source>
</evidence>
<dbReference type="AlphaFoldDB" id="A0A2V5GX65"/>
<evidence type="ECO:0000313" key="3">
    <source>
        <dbReference type="Proteomes" id="UP000249829"/>
    </source>
</evidence>
<protein>
    <submittedName>
        <fullName evidence="2">Uncharacterized protein</fullName>
    </submittedName>
</protein>
<keyword evidence="1" id="KW-1133">Transmembrane helix</keyword>
<reference evidence="2 3" key="1">
    <citation type="submission" date="2018-02" db="EMBL/GenBank/DDBJ databases">
        <title>The genomes of Aspergillus section Nigri reveals drivers in fungal speciation.</title>
        <authorList>
            <consortium name="DOE Joint Genome Institute"/>
            <person name="Vesth T.C."/>
            <person name="Nybo J."/>
            <person name="Theobald S."/>
            <person name="Brandl J."/>
            <person name="Frisvad J.C."/>
            <person name="Nielsen K.F."/>
            <person name="Lyhne E.K."/>
            <person name="Kogle M.E."/>
            <person name="Kuo A."/>
            <person name="Riley R."/>
            <person name="Clum A."/>
            <person name="Nolan M."/>
            <person name="Lipzen A."/>
            <person name="Salamov A."/>
            <person name="Henrissat B."/>
            <person name="Wiebenga A."/>
            <person name="De vries R.P."/>
            <person name="Grigoriev I.V."/>
            <person name="Mortensen U.H."/>
            <person name="Andersen M.R."/>
            <person name="Baker S.E."/>
        </authorList>
    </citation>
    <scope>NUCLEOTIDE SEQUENCE [LARGE SCALE GENOMIC DNA]</scope>
    <source>
        <strain evidence="2 3">CBS 115571</strain>
    </source>
</reference>
<keyword evidence="1" id="KW-0472">Membrane</keyword>
<feature type="transmembrane region" description="Helical" evidence="1">
    <location>
        <begin position="16"/>
        <end position="33"/>
    </location>
</feature>